<dbReference type="Gene3D" id="3.40.720.10">
    <property type="entry name" value="Alkaline Phosphatase, subunit A"/>
    <property type="match status" value="1"/>
</dbReference>
<name>A0A4W5NQL7_9TELE</name>
<keyword evidence="1" id="KW-0812">Transmembrane</keyword>
<sequence>MRPTLGYYEDPVVKSPNIDHLASKSNVFLDAYAQVASSVCTKSDLLTNKSVHAGNYTTFPQYFKSKGKYSRFPLAGNSWVLDSIFIIFFIFEKLINKIAASQLSTGREKSPLRNYF</sequence>
<keyword evidence="3" id="KW-1185">Reference proteome</keyword>
<evidence type="ECO:0000256" key="1">
    <source>
        <dbReference type="SAM" id="Phobius"/>
    </source>
</evidence>
<dbReference type="AlphaFoldDB" id="A0A4W5NQL7"/>
<evidence type="ECO:0000313" key="3">
    <source>
        <dbReference type="Proteomes" id="UP000314982"/>
    </source>
</evidence>
<dbReference type="Proteomes" id="UP000314982">
    <property type="component" value="Unassembled WGS sequence"/>
</dbReference>
<protein>
    <submittedName>
        <fullName evidence="2">Uncharacterized protein</fullName>
    </submittedName>
</protein>
<dbReference type="InterPro" id="IPR017850">
    <property type="entry name" value="Alkaline_phosphatase_core_sf"/>
</dbReference>
<keyword evidence="1" id="KW-1133">Transmembrane helix</keyword>
<reference evidence="2" key="2">
    <citation type="submission" date="2025-08" db="UniProtKB">
        <authorList>
            <consortium name="Ensembl"/>
        </authorList>
    </citation>
    <scope>IDENTIFICATION</scope>
</reference>
<dbReference type="STRING" id="62062.ENSHHUP00000052193"/>
<accession>A0A4W5NQL7</accession>
<reference evidence="3" key="1">
    <citation type="submission" date="2018-06" db="EMBL/GenBank/DDBJ databases">
        <title>Genome assembly of Danube salmon.</title>
        <authorList>
            <person name="Macqueen D.J."/>
            <person name="Gundappa M.K."/>
        </authorList>
    </citation>
    <scope>NUCLEOTIDE SEQUENCE [LARGE SCALE GENOMIC DNA]</scope>
</reference>
<feature type="transmembrane region" description="Helical" evidence="1">
    <location>
        <begin position="72"/>
        <end position="91"/>
    </location>
</feature>
<keyword evidence="1" id="KW-0472">Membrane</keyword>
<dbReference type="SUPFAM" id="SSF53649">
    <property type="entry name" value="Alkaline phosphatase-like"/>
    <property type="match status" value="1"/>
</dbReference>
<proteinExistence type="predicted"/>
<dbReference type="Ensembl" id="ENSHHUT00000054031.1">
    <property type="protein sequence ID" value="ENSHHUP00000052193.1"/>
    <property type="gene ID" value="ENSHHUG00000031400.1"/>
</dbReference>
<reference evidence="2" key="3">
    <citation type="submission" date="2025-09" db="UniProtKB">
        <authorList>
            <consortium name="Ensembl"/>
        </authorList>
    </citation>
    <scope>IDENTIFICATION</scope>
</reference>
<evidence type="ECO:0000313" key="2">
    <source>
        <dbReference type="Ensembl" id="ENSHHUP00000052193.1"/>
    </source>
</evidence>
<organism evidence="2 3">
    <name type="scientific">Hucho hucho</name>
    <name type="common">huchen</name>
    <dbReference type="NCBI Taxonomy" id="62062"/>
    <lineage>
        <taxon>Eukaryota</taxon>
        <taxon>Metazoa</taxon>
        <taxon>Chordata</taxon>
        <taxon>Craniata</taxon>
        <taxon>Vertebrata</taxon>
        <taxon>Euteleostomi</taxon>
        <taxon>Actinopterygii</taxon>
        <taxon>Neopterygii</taxon>
        <taxon>Teleostei</taxon>
        <taxon>Protacanthopterygii</taxon>
        <taxon>Salmoniformes</taxon>
        <taxon>Salmonidae</taxon>
        <taxon>Salmoninae</taxon>
        <taxon>Hucho</taxon>
    </lineage>
</organism>